<dbReference type="STRING" id="1802333.A3G03_00040"/>
<dbReference type="PANTHER" id="PTHR37953:SF1">
    <property type="entry name" value="UPF0127 PROTEIN MJ1496"/>
    <property type="match status" value="1"/>
</dbReference>
<dbReference type="Proteomes" id="UP000176355">
    <property type="component" value="Unassembled WGS sequence"/>
</dbReference>
<dbReference type="InterPro" id="IPR003795">
    <property type="entry name" value="DUF192"/>
</dbReference>
<gene>
    <name evidence="1" type="ORF">A3G03_00040</name>
</gene>
<name>A0A1G2P3I2_9BACT</name>
<protein>
    <recommendedName>
        <fullName evidence="3">DUF192 domain-containing protein</fullName>
    </recommendedName>
</protein>
<dbReference type="Gene3D" id="2.60.120.1140">
    <property type="entry name" value="Protein of unknown function DUF192"/>
    <property type="match status" value="1"/>
</dbReference>
<dbReference type="Pfam" id="PF02643">
    <property type="entry name" value="DUF192"/>
    <property type="match status" value="1"/>
</dbReference>
<evidence type="ECO:0000313" key="2">
    <source>
        <dbReference type="Proteomes" id="UP000176355"/>
    </source>
</evidence>
<dbReference type="InterPro" id="IPR038695">
    <property type="entry name" value="Saro_0823-like_sf"/>
</dbReference>
<evidence type="ECO:0008006" key="3">
    <source>
        <dbReference type="Google" id="ProtNLM"/>
    </source>
</evidence>
<dbReference type="PANTHER" id="PTHR37953">
    <property type="entry name" value="UPF0127 PROTEIN MJ1496"/>
    <property type="match status" value="1"/>
</dbReference>
<proteinExistence type="predicted"/>
<sequence>MKKILVFLFLILILIIFWRPAAQPTPTATSLFIGDAKIYIEIAKTTAELTRGLSGRLALAENTGLFFIFPNSGTHGIWMKEMNFPIDIIWLDENYQIVFIKENAVPESYPEVFTPSTPARYVLEVPTGFVQKNKISVGMIAKFDR</sequence>
<organism evidence="1 2">
    <name type="scientific">Candidatus Taylorbacteria bacterium RIFCSPLOWO2_12_FULL_44_15c</name>
    <dbReference type="NCBI Taxonomy" id="1802333"/>
    <lineage>
        <taxon>Bacteria</taxon>
        <taxon>Candidatus Tayloriibacteriota</taxon>
    </lineage>
</organism>
<evidence type="ECO:0000313" key="1">
    <source>
        <dbReference type="EMBL" id="OHA42894.1"/>
    </source>
</evidence>
<dbReference type="EMBL" id="MHSL01000036">
    <property type="protein sequence ID" value="OHA42894.1"/>
    <property type="molecule type" value="Genomic_DNA"/>
</dbReference>
<reference evidence="1 2" key="1">
    <citation type="journal article" date="2016" name="Nat. Commun.">
        <title>Thousands of microbial genomes shed light on interconnected biogeochemical processes in an aquifer system.</title>
        <authorList>
            <person name="Anantharaman K."/>
            <person name="Brown C.T."/>
            <person name="Hug L.A."/>
            <person name="Sharon I."/>
            <person name="Castelle C.J."/>
            <person name="Probst A.J."/>
            <person name="Thomas B.C."/>
            <person name="Singh A."/>
            <person name="Wilkins M.J."/>
            <person name="Karaoz U."/>
            <person name="Brodie E.L."/>
            <person name="Williams K.H."/>
            <person name="Hubbard S.S."/>
            <person name="Banfield J.F."/>
        </authorList>
    </citation>
    <scope>NUCLEOTIDE SEQUENCE [LARGE SCALE GENOMIC DNA]</scope>
</reference>
<comment type="caution">
    <text evidence="1">The sequence shown here is derived from an EMBL/GenBank/DDBJ whole genome shotgun (WGS) entry which is preliminary data.</text>
</comment>
<dbReference type="AlphaFoldDB" id="A0A1G2P3I2"/>
<accession>A0A1G2P3I2</accession>